<proteinExistence type="predicted"/>
<evidence type="ECO:0000313" key="3">
    <source>
        <dbReference type="Proteomes" id="UP001432027"/>
    </source>
</evidence>
<protein>
    <recommendedName>
        <fullName evidence="4">Cytochrome P450</fullName>
    </recommendedName>
</protein>
<organism evidence="2 3">
    <name type="scientific">Pristionchus entomophagus</name>
    <dbReference type="NCBI Taxonomy" id="358040"/>
    <lineage>
        <taxon>Eukaryota</taxon>
        <taxon>Metazoa</taxon>
        <taxon>Ecdysozoa</taxon>
        <taxon>Nematoda</taxon>
        <taxon>Chromadorea</taxon>
        <taxon>Rhabditida</taxon>
        <taxon>Rhabditina</taxon>
        <taxon>Diplogasteromorpha</taxon>
        <taxon>Diplogasteroidea</taxon>
        <taxon>Neodiplogasteridae</taxon>
        <taxon>Pristionchus</taxon>
    </lineage>
</organism>
<evidence type="ECO:0000256" key="1">
    <source>
        <dbReference type="SAM" id="SignalP"/>
    </source>
</evidence>
<dbReference type="AlphaFoldDB" id="A0AAV5UHM7"/>
<gene>
    <name evidence="2" type="ORF">PENTCL1PPCAC_28740</name>
</gene>
<dbReference type="Proteomes" id="UP001432027">
    <property type="component" value="Unassembled WGS sequence"/>
</dbReference>
<sequence>MSLLMKLFIIALMVVMVLGRRLAKAWREHCHRKKLTRRIPGDEGLPVIGNLYEYRHTEIALSITVPDNARILRTKGGRILKMWLLNTLALFPLDVQMAHLARGDHQGRRVRRLRAVGRTWADIQVSRPCHSS</sequence>
<reference evidence="2" key="1">
    <citation type="submission" date="2023-10" db="EMBL/GenBank/DDBJ databases">
        <title>Genome assembly of Pristionchus species.</title>
        <authorList>
            <person name="Yoshida K."/>
            <person name="Sommer R.J."/>
        </authorList>
    </citation>
    <scope>NUCLEOTIDE SEQUENCE</scope>
    <source>
        <strain evidence="2">RS0144</strain>
    </source>
</reference>
<feature type="signal peptide" evidence="1">
    <location>
        <begin position="1"/>
        <end position="19"/>
    </location>
</feature>
<keyword evidence="3" id="KW-1185">Reference proteome</keyword>
<feature type="chain" id="PRO_5043506969" description="Cytochrome P450" evidence="1">
    <location>
        <begin position="20"/>
        <end position="132"/>
    </location>
</feature>
<comment type="caution">
    <text evidence="2">The sequence shown here is derived from an EMBL/GenBank/DDBJ whole genome shotgun (WGS) entry which is preliminary data.</text>
</comment>
<keyword evidence="1" id="KW-0732">Signal</keyword>
<accession>A0AAV5UHM7</accession>
<feature type="non-terminal residue" evidence="2">
    <location>
        <position position="132"/>
    </location>
</feature>
<evidence type="ECO:0000313" key="2">
    <source>
        <dbReference type="EMBL" id="GMT06566.1"/>
    </source>
</evidence>
<name>A0AAV5UHM7_9BILA</name>
<dbReference type="EMBL" id="BTSX01000006">
    <property type="protein sequence ID" value="GMT06566.1"/>
    <property type="molecule type" value="Genomic_DNA"/>
</dbReference>
<evidence type="ECO:0008006" key="4">
    <source>
        <dbReference type="Google" id="ProtNLM"/>
    </source>
</evidence>